<accession>A0A5N4DY65</accession>
<feature type="domain" description="C2H2-type" evidence="13">
    <location>
        <begin position="596"/>
        <end position="623"/>
    </location>
</feature>
<dbReference type="Proteomes" id="UP000299084">
    <property type="component" value="Unassembled WGS sequence"/>
</dbReference>
<dbReference type="GO" id="GO:0005634">
    <property type="term" value="C:nucleus"/>
    <property type="evidence" value="ECO:0007669"/>
    <property type="project" value="UniProtKB-SubCell"/>
</dbReference>
<proteinExistence type="predicted"/>
<evidence type="ECO:0000256" key="8">
    <source>
        <dbReference type="ARBA" id="ARBA00023125"/>
    </source>
</evidence>
<keyword evidence="7" id="KW-0805">Transcription regulation</keyword>
<keyword evidence="8" id="KW-0238">DNA-binding</keyword>
<evidence type="ECO:0000313" key="17">
    <source>
        <dbReference type="Proteomes" id="UP000299084"/>
    </source>
</evidence>
<evidence type="ECO:0000256" key="3">
    <source>
        <dbReference type="ARBA" id="ARBA00022723"/>
    </source>
</evidence>
<keyword evidence="5 11" id="KW-0863">Zinc-finger</keyword>
<dbReference type="InterPro" id="IPR036051">
    <property type="entry name" value="KRAB_dom_sf"/>
</dbReference>
<evidence type="ECO:0000256" key="7">
    <source>
        <dbReference type="ARBA" id="ARBA00023015"/>
    </source>
</evidence>
<dbReference type="InterPro" id="IPR036236">
    <property type="entry name" value="Znf_C2H2_sf"/>
</dbReference>
<dbReference type="PROSITE" id="PS50157">
    <property type="entry name" value="ZINC_FINGER_C2H2_2"/>
    <property type="match status" value="4"/>
</dbReference>
<feature type="compositionally biased region" description="Low complexity" evidence="12">
    <location>
        <begin position="329"/>
        <end position="343"/>
    </location>
</feature>
<dbReference type="Gene3D" id="3.30.160.60">
    <property type="entry name" value="Classic Zinc Finger"/>
    <property type="match status" value="4"/>
</dbReference>
<dbReference type="GO" id="GO:0000977">
    <property type="term" value="F:RNA polymerase II transcription regulatory region sequence-specific DNA binding"/>
    <property type="evidence" value="ECO:0007669"/>
    <property type="project" value="TreeGrafter"/>
</dbReference>
<feature type="domain" description="C2H2-type" evidence="13">
    <location>
        <begin position="568"/>
        <end position="595"/>
    </location>
</feature>
<keyword evidence="9" id="KW-0804">Transcription</keyword>
<organism evidence="16 17">
    <name type="scientific">Camelus dromedarius</name>
    <name type="common">Dromedary</name>
    <name type="synonym">Arabian camel</name>
    <dbReference type="NCBI Taxonomy" id="9838"/>
    <lineage>
        <taxon>Eukaryota</taxon>
        <taxon>Metazoa</taxon>
        <taxon>Chordata</taxon>
        <taxon>Craniata</taxon>
        <taxon>Vertebrata</taxon>
        <taxon>Euteleostomi</taxon>
        <taxon>Mammalia</taxon>
        <taxon>Eutheria</taxon>
        <taxon>Laurasiatheria</taxon>
        <taxon>Artiodactyla</taxon>
        <taxon>Tylopoda</taxon>
        <taxon>Camelidae</taxon>
        <taxon>Camelus</taxon>
    </lineage>
</organism>
<keyword evidence="17" id="KW-1185">Reference proteome</keyword>
<dbReference type="CDD" id="cd07765">
    <property type="entry name" value="KRAB_A-box"/>
    <property type="match status" value="1"/>
</dbReference>
<feature type="region of interest" description="Disordered" evidence="12">
    <location>
        <begin position="58"/>
        <end position="99"/>
    </location>
</feature>
<comment type="function">
    <text evidence="1">May be involved in transcriptional regulation.</text>
</comment>
<evidence type="ECO:0000256" key="9">
    <source>
        <dbReference type="ARBA" id="ARBA00023163"/>
    </source>
</evidence>
<dbReference type="PROSITE" id="PS50806">
    <property type="entry name" value="KRAB_RELATED"/>
    <property type="match status" value="1"/>
</dbReference>
<feature type="region of interest" description="Disordered" evidence="12">
    <location>
        <begin position="264"/>
        <end position="283"/>
    </location>
</feature>
<comment type="subcellular location">
    <subcellularLocation>
        <location evidence="2">Nucleus</location>
    </subcellularLocation>
</comment>
<dbReference type="SUPFAM" id="SSF109640">
    <property type="entry name" value="KRAB domain (Kruppel-associated box)"/>
    <property type="match status" value="1"/>
</dbReference>
<dbReference type="PANTHER" id="PTHR24381:SF269">
    <property type="entry name" value="ZINC FINGER PROTEIN 398"/>
    <property type="match status" value="1"/>
</dbReference>
<feature type="region of interest" description="Disordered" evidence="12">
    <location>
        <begin position="292"/>
        <end position="447"/>
    </location>
</feature>
<evidence type="ECO:0000259" key="14">
    <source>
        <dbReference type="PROSITE" id="PS50805"/>
    </source>
</evidence>
<dbReference type="FunFam" id="3.30.160.60:FF:000496">
    <property type="entry name" value="Zinc finger with KRAB and SCAN domains 1"/>
    <property type="match status" value="1"/>
</dbReference>
<feature type="domain" description="KRAB" evidence="14">
    <location>
        <begin position="211"/>
        <end position="282"/>
    </location>
</feature>
<evidence type="ECO:0000256" key="12">
    <source>
        <dbReference type="SAM" id="MobiDB-lite"/>
    </source>
</evidence>
<dbReference type="SMART" id="SM00355">
    <property type="entry name" value="ZnF_C2H2"/>
    <property type="match status" value="4"/>
</dbReference>
<evidence type="ECO:0000256" key="1">
    <source>
        <dbReference type="ARBA" id="ARBA00003767"/>
    </source>
</evidence>
<dbReference type="InterPro" id="IPR001909">
    <property type="entry name" value="KRAB"/>
</dbReference>
<evidence type="ECO:0000313" key="16">
    <source>
        <dbReference type="EMBL" id="KAB1276006.1"/>
    </source>
</evidence>
<evidence type="ECO:0000256" key="10">
    <source>
        <dbReference type="ARBA" id="ARBA00023242"/>
    </source>
</evidence>
<keyword evidence="6" id="KW-0862">Zinc</keyword>
<dbReference type="Pfam" id="PF01352">
    <property type="entry name" value="KRAB"/>
    <property type="match status" value="1"/>
</dbReference>
<feature type="compositionally biased region" description="Basic and acidic residues" evidence="12">
    <location>
        <begin position="311"/>
        <end position="327"/>
    </location>
</feature>
<dbReference type="EMBL" id="JWIN03000007">
    <property type="protein sequence ID" value="KAB1276006.1"/>
    <property type="molecule type" value="Genomic_DNA"/>
</dbReference>
<comment type="caution">
    <text evidence="16">The sequence shown here is derived from an EMBL/GenBank/DDBJ whole genome shotgun (WGS) entry which is preliminary data.</text>
</comment>
<dbReference type="AlphaFoldDB" id="A0A5N4DY65"/>
<dbReference type="PANTHER" id="PTHR24381">
    <property type="entry name" value="ZINC FINGER PROTEIN"/>
    <property type="match status" value="1"/>
</dbReference>
<evidence type="ECO:0000259" key="15">
    <source>
        <dbReference type="PROSITE" id="PS50806"/>
    </source>
</evidence>
<dbReference type="Gene3D" id="6.10.140.140">
    <property type="match status" value="1"/>
</dbReference>
<dbReference type="SUPFAM" id="SSF57667">
    <property type="entry name" value="beta-beta-alpha zinc fingers"/>
    <property type="match status" value="3"/>
</dbReference>
<dbReference type="Pfam" id="PF00096">
    <property type="entry name" value="zf-C2H2"/>
    <property type="match status" value="3"/>
</dbReference>
<feature type="region of interest" description="Disordered" evidence="12">
    <location>
        <begin position="623"/>
        <end position="648"/>
    </location>
</feature>
<feature type="region of interest" description="Disordered" evidence="12">
    <location>
        <begin position="479"/>
        <end position="498"/>
    </location>
</feature>
<dbReference type="SMART" id="SM00349">
    <property type="entry name" value="KRAB"/>
    <property type="match status" value="1"/>
</dbReference>
<dbReference type="FunFam" id="3.30.160.60:FF:000363">
    <property type="entry name" value="Zinc finger protein 239"/>
    <property type="match status" value="1"/>
</dbReference>
<feature type="compositionally biased region" description="Basic and acidic residues" evidence="12">
    <location>
        <begin position="76"/>
        <end position="87"/>
    </location>
</feature>
<dbReference type="GO" id="GO:0008270">
    <property type="term" value="F:zinc ion binding"/>
    <property type="evidence" value="ECO:0007669"/>
    <property type="project" value="UniProtKB-KW"/>
</dbReference>
<evidence type="ECO:0000256" key="4">
    <source>
        <dbReference type="ARBA" id="ARBA00022737"/>
    </source>
</evidence>
<feature type="domain" description="C2H2-type" evidence="13">
    <location>
        <begin position="538"/>
        <end position="565"/>
    </location>
</feature>
<protein>
    <submittedName>
        <fullName evidence="16">Protein ZNF783</fullName>
    </submittedName>
</protein>
<keyword evidence="4" id="KW-0677">Repeat</keyword>
<keyword evidence="3" id="KW-0479">Metal-binding</keyword>
<dbReference type="InterPro" id="IPR013087">
    <property type="entry name" value="Znf_C2H2_type"/>
</dbReference>
<dbReference type="GO" id="GO:0000981">
    <property type="term" value="F:DNA-binding transcription factor activity, RNA polymerase II-specific"/>
    <property type="evidence" value="ECO:0007669"/>
    <property type="project" value="TreeGrafter"/>
</dbReference>
<feature type="compositionally biased region" description="Basic and acidic residues" evidence="12">
    <location>
        <begin position="479"/>
        <end position="488"/>
    </location>
</feature>
<feature type="domain" description="KRAB-related" evidence="15">
    <location>
        <begin position="208"/>
        <end position="272"/>
    </location>
</feature>
<dbReference type="FunFam" id="3.30.160.60:FF:000624">
    <property type="entry name" value="zinc finger protein 697"/>
    <property type="match status" value="1"/>
</dbReference>
<gene>
    <name evidence="16" type="ORF">Cadr_000008618</name>
</gene>
<keyword evidence="10" id="KW-0539">Nucleus</keyword>
<evidence type="ECO:0000256" key="5">
    <source>
        <dbReference type="ARBA" id="ARBA00022771"/>
    </source>
</evidence>
<evidence type="ECO:0000256" key="2">
    <source>
        <dbReference type="ARBA" id="ARBA00004123"/>
    </source>
</evidence>
<dbReference type="PROSITE" id="PS50805">
    <property type="entry name" value="KRAB"/>
    <property type="match status" value="1"/>
</dbReference>
<reference evidence="16 17" key="1">
    <citation type="journal article" date="2019" name="Mol. Ecol. Resour.">
        <title>Improving Illumina assemblies with Hi-C and long reads: an example with the North African dromedary.</title>
        <authorList>
            <person name="Elbers J.P."/>
            <person name="Rogers M.F."/>
            <person name="Perelman P.L."/>
            <person name="Proskuryakova A.A."/>
            <person name="Serdyukova N.A."/>
            <person name="Johnson W.E."/>
            <person name="Horin P."/>
            <person name="Corander J."/>
            <person name="Murphy D."/>
            <person name="Burger P.A."/>
        </authorList>
    </citation>
    <scope>NUCLEOTIDE SEQUENCE [LARGE SCALE GENOMIC DNA]</scope>
    <source>
        <strain evidence="16">Drom800</strain>
        <tissue evidence="16">Blood</tissue>
    </source>
</reference>
<evidence type="ECO:0000256" key="11">
    <source>
        <dbReference type="PROSITE-ProRule" id="PRU00042"/>
    </source>
</evidence>
<dbReference type="PROSITE" id="PS00028">
    <property type="entry name" value="ZINC_FINGER_C2H2_1"/>
    <property type="match status" value="4"/>
</dbReference>
<feature type="domain" description="C2H2-type" evidence="13">
    <location>
        <begin position="457"/>
        <end position="484"/>
    </location>
</feature>
<dbReference type="GO" id="GO:0042802">
    <property type="term" value="F:identical protein binding"/>
    <property type="evidence" value="ECO:0007669"/>
    <property type="project" value="UniProtKB-ARBA"/>
</dbReference>
<dbReference type="InterPro" id="IPR003655">
    <property type="entry name" value="aKRAB"/>
</dbReference>
<evidence type="ECO:0000259" key="13">
    <source>
        <dbReference type="PROSITE" id="PS50157"/>
    </source>
</evidence>
<name>A0A5N4DY65_CAMDR</name>
<sequence length="648" mass="71619">MTALLPPKLRSSLRVSISSLARFPGVRRWGDEILIHLSSKASSKVDWDRGLVVRRQGGHFDCNSDNPSPFSCGQAPERDKQAGDERPSTPSPSPQPTAEKNSYLYSTEITLWTVVAAIQALEKKVDSCLARLLTLEGRTGTTEKKLADCEKTAVEFGNQLEGKWAVLGTLLQEYGLLQRRLENMENLLRNRNFWILRLPPGSKGEAPKVPVTFDDVAVYFSEPEWGKLDEWQKELYKHVMRGNYEMLVSLDYAISKPDILTRMERGEEPCPEGPWGQEEGNEREEACLRRLGAGLPPHPEHIPIPVSPAQEEPKDGQVCKHQQDLETRAAPPGTSAGPPASTSVLSSVKQEEESSGGESPTSPPRDILPNMGPGGGGDVVVKTEAPSEGQMVSGQLFLGETPSQTECRIPKGPRSRTGGSGRLHAGGVPRVRAGDPRPPGAVGEPPRILPRRRERAFPCPDCGQSFRLKINLTIHQRTHVEEEHREARVGSPTGWGEAHSALEPGEVVVPGPVIRWLPEEPEGRHAFLGRRPAAAKVYHCSECLRFFPQRKSLLLHQRQHTGNSQGWPACPYCGKAFRRPSDLFRHQRIHTGERPYQCPQCGRAFNRNHHLAVHMQTHARGQVGPHFPALSARPGSPPLPRPSRSEEG</sequence>
<evidence type="ECO:0000256" key="6">
    <source>
        <dbReference type="ARBA" id="ARBA00022833"/>
    </source>
</evidence>